<keyword evidence="3" id="KW-1185">Reference proteome</keyword>
<evidence type="ECO:0000313" key="2">
    <source>
        <dbReference type="EMBL" id="MXO49836.1"/>
    </source>
</evidence>
<dbReference type="AlphaFoldDB" id="A0A844XW80"/>
<dbReference type="OrthoDB" id="7410112at2"/>
<protein>
    <submittedName>
        <fullName evidence="2">Uncharacterized protein</fullName>
    </submittedName>
</protein>
<dbReference type="RefSeq" id="WP_160606172.1">
    <property type="nucleotide sequence ID" value="NZ_WTYF01000003.1"/>
</dbReference>
<dbReference type="Proteomes" id="UP000444185">
    <property type="component" value="Unassembled WGS sequence"/>
</dbReference>
<organism evidence="2 3">
    <name type="scientific">Qipengyuania gaetbuli</name>
    <dbReference type="NCBI Taxonomy" id="266952"/>
    <lineage>
        <taxon>Bacteria</taxon>
        <taxon>Pseudomonadati</taxon>
        <taxon>Pseudomonadota</taxon>
        <taxon>Alphaproteobacteria</taxon>
        <taxon>Sphingomonadales</taxon>
        <taxon>Erythrobacteraceae</taxon>
        <taxon>Qipengyuania</taxon>
    </lineage>
</organism>
<evidence type="ECO:0000313" key="3">
    <source>
        <dbReference type="Proteomes" id="UP000444185"/>
    </source>
</evidence>
<accession>A0A844XW80</accession>
<evidence type="ECO:0000256" key="1">
    <source>
        <dbReference type="SAM" id="Phobius"/>
    </source>
</evidence>
<keyword evidence="1" id="KW-0472">Membrane</keyword>
<name>A0A844XW80_9SPHN</name>
<keyword evidence="1" id="KW-1133">Transmembrane helix</keyword>
<comment type="caution">
    <text evidence="2">The sequence shown here is derived from an EMBL/GenBank/DDBJ whole genome shotgun (WGS) entry which is preliminary data.</text>
</comment>
<dbReference type="EMBL" id="WTYF01000003">
    <property type="protein sequence ID" value="MXO49836.1"/>
    <property type="molecule type" value="Genomic_DNA"/>
</dbReference>
<sequence length="69" mass="7616">MSDEDKAAQRFWLLQIIRLSGAVMVLLGVMAIADALPWPQMVGVVLLVGGAVDFFFIPVLLAKHWKQHG</sequence>
<keyword evidence="1" id="KW-0812">Transmembrane</keyword>
<feature type="transmembrane region" description="Helical" evidence="1">
    <location>
        <begin position="12"/>
        <end position="32"/>
    </location>
</feature>
<gene>
    <name evidence="2" type="ORF">GRI42_00795</name>
</gene>
<feature type="transmembrane region" description="Helical" evidence="1">
    <location>
        <begin position="38"/>
        <end position="61"/>
    </location>
</feature>
<proteinExistence type="predicted"/>
<reference evidence="2 3" key="1">
    <citation type="submission" date="2019-12" db="EMBL/GenBank/DDBJ databases">
        <title>Genomic-based taxomic classification of the family Erythrobacteraceae.</title>
        <authorList>
            <person name="Xu L."/>
        </authorList>
    </citation>
    <scope>NUCLEOTIDE SEQUENCE [LARGE SCALE GENOMIC DNA]</scope>
    <source>
        <strain evidence="2 3">DSM 16225</strain>
    </source>
</reference>